<reference evidence="2 3" key="1">
    <citation type="submission" date="2018-08" db="EMBL/GenBank/DDBJ databases">
        <title>Meiothermus roseus NBRC 110900 genome sequencing project.</title>
        <authorList>
            <person name="Da Costa M.S."/>
            <person name="Albuquerque L."/>
            <person name="Raposo P."/>
            <person name="Froufe H.J.C."/>
            <person name="Barroso C.S."/>
            <person name="Egas C."/>
        </authorList>
    </citation>
    <scope>NUCLEOTIDE SEQUENCE [LARGE SCALE GENOMIC DNA]</scope>
    <source>
        <strain evidence="2 3">NBRC 110900</strain>
    </source>
</reference>
<evidence type="ECO:0000313" key="2">
    <source>
        <dbReference type="EMBL" id="RIH83858.1"/>
    </source>
</evidence>
<dbReference type="RefSeq" id="WP_119279474.1">
    <property type="nucleotide sequence ID" value="NZ_QWLA01000068.1"/>
</dbReference>
<dbReference type="OrthoDB" id="9780267at2"/>
<feature type="transmembrane region" description="Helical" evidence="1">
    <location>
        <begin position="49"/>
        <end position="77"/>
    </location>
</feature>
<accession>A0A399EIR7</accession>
<keyword evidence="1" id="KW-0472">Membrane</keyword>
<gene>
    <name evidence="2" type="ORF">Mrose_02888</name>
</gene>
<dbReference type="EMBL" id="QWLA01000068">
    <property type="protein sequence ID" value="RIH83858.1"/>
    <property type="molecule type" value="Genomic_DNA"/>
</dbReference>
<dbReference type="InterPro" id="IPR007462">
    <property type="entry name" value="COV1-like"/>
</dbReference>
<keyword evidence="3" id="KW-1185">Reference proteome</keyword>
<dbReference type="Pfam" id="PF04367">
    <property type="entry name" value="DUF502"/>
    <property type="match status" value="1"/>
</dbReference>
<dbReference type="PANTHER" id="PTHR31876">
    <property type="entry name" value="COV-LIKE PROTEIN 1"/>
    <property type="match status" value="1"/>
</dbReference>
<dbReference type="AlphaFoldDB" id="A0A399EIR7"/>
<dbReference type="PANTHER" id="PTHR31876:SF26">
    <property type="entry name" value="PROTEIN LIKE COV 2"/>
    <property type="match status" value="1"/>
</dbReference>
<evidence type="ECO:0000256" key="1">
    <source>
        <dbReference type="SAM" id="Phobius"/>
    </source>
</evidence>
<comment type="caution">
    <text evidence="2">The sequence shown here is derived from an EMBL/GenBank/DDBJ whole genome shotgun (WGS) entry which is preliminary data.</text>
</comment>
<keyword evidence="1" id="KW-0812">Transmembrane</keyword>
<protein>
    <recommendedName>
        <fullName evidence="4">DUF502 domain-containing protein</fullName>
    </recommendedName>
</protein>
<keyword evidence="1" id="KW-1133">Transmembrane helix</keyword>
<organism evidence="2 3">
    <name type="scientific">Calidithermus roseus</name>
    <dbReference type="NCBI Taxonomy" id="1644118"/>
    <lineage>
        <taxon>Bacteria</taxon>
        <taxon>Thermotogati</taxon>
        <taxon>Deinococcota</taxon>
        <taxon>Deinococci</taxon>
        <taxon>Thermales</taxon>
        <taxon>Thermaceae</taxon>
        <taxon>Calidithermus</taxon>
    </lineage>
</organism>
<proteinExistence type="predicted"/>
<evidence type="ECO:0000313" key="3">
    <source>
        <dbReference type="Proteomes" id="UP000265341"/>
    </source>
</evidence>
<sequence>MKLQRHFIAGLLALLPLSVTVYVLAWVYNSSAGIITTLMHVVGLTPPSWLLPLLPVVGILAMLALIVLVGTLAGNYVGRMLLAGIDRSFKSIPLIREVYNAVQQIAHTLLGQPEVHFQRAALIEYPRKGLYTLCFITSAEVGKRLPSLPEGYTVVLVPTSPVPASGMAIIVPTAEVIPLEISIEDALKYVVSGGFILPEPKVRKLLEPTQPPGGLQEAEG</sequence>
<evidence type="ECO:0008006" key="4">
    <source>
        <dbReference type="Google" id="ProtNLM"/>
    </source>
</evidence>
<name>A0A399EIR7_9DEIN</name>
<dbReference type="Proteomes" id="UP000265341">
    <property type="component" value="Unassembled WGS sequence"/>
</dbReference>